<comment type="caution">
    <text evidence="1">The sequence shown here is derived from an EMBL/GenBank/DDBJ whole genome shotgun (WGS) entry which is preliminary data.</text>
</comment>
<evidence type="ECO:0000313" key="1">
    <source>
        <dbReference type="EMBL" id="CAG7829380.1"/>
    </source>
</evidence>
<proteinExistence type="predicted"/>
<dbReference type="AlphaFoldDB" id="A0A8J2PMS4"/>
<name>A0A8J2PMS4_9HEXA</name>
<sequence>MLTASNESSSGPDLPLVIRSLQMLKRTGFWEKKKELPKAGLALTVYLRMWLQIYTRDKPYTVQCQVQGDISIASALRGFPEISDAKFPIVRKLIL</sequence>
<dbReference type="EMBL" id="CAJVCH010551228">
    <property type="protein sequence ID" value="CAG7829380.1"/>
    <property type="molecule type" value="Genomic_DNA"/>
</dbReference>
<dbReference type="Proteomes" id="UP000708208">
    <property type="component" value="Unassembled WGS sequence"/>
</dbReference>
<gene>
    <name evidence="1" type="ORF">AFUS01_LOCUS39245</name>
</gene>
<organism evidence="1 2">
    <name type="scientific">Allacma fusca</name>
    <dbReference type="NCBI Taxonomy" id="39272"/>
    <lineage>
        <taxon>Eukaryota</taxon>
        <taxon>Metazoa</taxon>
        <taxon>Ecdysozoa</taxon>
        <taxon>Arthropoda</taxon>
        <taxon>Hexapoda</taxon>
        <taxon>Collembola</taxon>
        <taxon>Symphypleona</taxon>
        <taxon>Sminthuridae</taxon>
        <taxon>Allacma</taxon>
    </lineage>
</organism>
<protein>
    <submittedName>
        <fullName evidence="1">Uncharacterized protein</fullName>
    </submittedName>
</protein>
<reference evidence="1" key="1">
    <citation type="submission" date="2021-06" db="EMBL/GenBank/DDBJ databases">
        <authorList>
            <person name="Hodson N. C."/>
            <person name="Mongue J. A."/>
            <person name="Jaron S. K."/>
        </authorList>
    </citation>
    <scope>NUCLEOTIDE SEQUENCE</scope>
</reference>
<keyword evidence="2" id="KW-1185">Reference proteome</keyword>
<evidence type="ECO:0000313" key="2">
    <source>
        <dbReference type="Proteomes" id="UP000708208"/>
    </source>
</evidence>
<accession>A0A8J2PMS4</accession>